<dbReference type="PANTHER" id="PTHR20854:SF4">
    <property type="entry name" value="INOSITOL-1-MONOPHOSPHATASE-RELATED"/>
    <property type="match status" value="1"/>
</dbReference>
<evidence type="ECO:0000313" key="6">
    <source>
        <dbReference type="Proteomes" id="UP000004836"/>
    </source>
</evidence>
<comment type="similarity">
    <text evidence="1">Belongs to the inositol monophosphatase superfamily.</text>
</comment>
<dbReference type="GO" id="GO:0046854">
    <property type="term" value="P:phosphatidylinositol phosphate biosynthetic process"/>
    <property type="evidence" value="ECO:0007669"/>
    <property type="project" value="InterPro"/>
</dbReference>
<name>J9E082_9PROT</name>
<feature type="binding site" evidence="4">
    <location>
        <position position="95"/>
    </location>
    <ligand>
        <name>Mg(2+)</name>
        <dbReference type="ChEBI" id="CHEBI:18420"/>
        <label>1</label>
        <note>catalytic</note>
    </ligand>
</feature>
<sequence>MQVSNPAIFSLEEDFALLCAAVQQAGALSMRYFGQSPKHWEKEENQPVSEADIAVNELLHDQLQTPRPHYGWLSEETPDADHRLACSHVWVVDPIDGTKAFIQDKPEFTISVALVENHRPVCAVVYNPAQKEFFAAMTGLQGGTQCNGKPVRITARETLENSRICGYEKMFSYDGWAHLWPQLTVENRNSVAYRLALVAGGQFDATLIMNAKNDWDIAAGDLLVTEAGGTVCGLDGKQLTYNNQKTLHRGLMAGSDTLVAEFVSRVEKIKHNL</sequence>
<evidence type="ECO:0000256" key="4">
    <source>
        <dbReference type="PIRSR" id="PIRSR600760-2"/>
    </source>
</evidence>
<dbReference type="InterPro" id="IPR000760">
    <property type="entry name" value="Inositol_monophosphatase-like"/>
</dbReference>
<keyword evidence="6" id="KW-1185">Reference proteome</keyword>
<dbReference type="PROSITE" id="PS00630">
    <property type="entry name" value="IMP_2"/>
    <property type="match status" value="1"/>
</dbReference>
<dbReference type="PANTHER" id="PTHR20854">
    <property type="entry name" value="INOSITOL MONOPHOSPHATASE"/>
    <property type="match status" value="1"/>
</dbReference>
<feature type="binding site" evidence="4">
    <location>
        <position position="96"/>
    </location>
    <ligand>
        <name>Mg(2+)</name>
        <dbReference type="ChEBI" id="CHEBI:18420"/>
        <label>1</label>
        <note>catalytic</note>
    </ligand>
</feature>
<dbReference type="GO" id="GO:0007165">
    <property type="term" value="P:signal transduction"/>
    <property type="evidence" value="ECO:0007669"/>
    <property type="project" value="TreeGrafter"/>
</dbReference>
<dbReference type="Proteomes" id="UP000004836">
    <property type="component" value="Unassembled WGS sequence"/>
</dbReference>
<feature type="binding site" evidence="4">
    <location>
        <position position="216"/>
    </location>
    <ligand>
        <name>Mg(2+)</name>
        <dbReference type="ChEBI" id="CHEBI:18420"/>
        <label>1</label>
        <note>catalytic</note>
    </ligand>
</feature>
<evidence type="ECO:0008006" key="7">
    <source>
        <dbReference type="Google" id="ProtNLM"/>
    </source>
</evidence>
<evidence type="ECO:0000256" key="3">
    <source>
        <dbReference type="ARBA" id="ARBA00022842"/>
    </source>
</evidence>
<feature type="binding site" evidence="4">
    <location>
        <position position="75"/>
    </location>
    <ligand>
        <name>Mg(2+)</name>
        <dbReference type="ChEBI" id="CHEBI:18420"/>
        <label>1</label>
        <note>catalytic</note>
    </ligand>
</feature>
<dbReference type="OrthoDB" id="9785695at2"/>
<feature type="binding site" evidence="4">
    <location>
        <position position="93"/>
    </location>
    <ligand>
        <name>Mg(2+)</name>
        <dbReference type="ChEBI" id="CHEBI:18420"/>
        <label>2</label>
    </ligand>
</feature>
<protein>
    <recommendedName>
        <fullName evidence="7">3'(2'),5'-bisphosphate nucleotidase CysQ</fullName>
    </recommendedName>
</protein>
<dbReference type="Gene3D" id="3.40.190.80">
    <property type="match status" value="1"/>
</dbReference>
<dbReference type="eggNOG" id="COG0483">
    <property type="taxonomic scope" value="Bacteria"/>
</dbReference>
<evidence type="ECO:0000256" key="2">
    <source>
        <dbReference type="ARBA" id="ARBA00022723"/>
    </source>
</evidence>
<dbReference type="STRING" id="1220535.IMCC14465_11600"/>
<dbReference type="EMBL" id="ALYF01000003">
    <property type="protein sequence ID" value="EJW21364.1"/>
    <property type="molecule type" value="Genomic_DNA"/>
</dbReference>
<accession>J9E082</accession>
<dbReference type="AlphaFoldDB" id="J9E082"/>
<dbReference type="CDD" id="cd01638">
    <property type="entry name" value="CysQ"/>
    <property type="match status" value="1"/>
</dbReference>
<keyword evidence="2 4" id="KW-0479">Metal-binding</keyword>
<comment type="cofactor">
    <cofactor evidence="4">
        <name>Mg(2+)</name>
        <dbReference type="ChEBI" id="CHEBI:18420"/>
    </cofactor>
</comment>
<evidence type="ECO:0000256" key="1">
    <source>
        <dbReference type="ARBA" id="ARBA00009759"/>
    </source>
</evidence>
<dbReference type="PRINTS" id="PR00377">
    <property type="entry name" value="IMPHPHTASES"/>
</dbReference>
<proteinExistence type="inferred from homology"/>
<dbReference type="SUPFAM" id="SSF56655">
    <property type="entry name" value="Carbohydrate phosphatase"/>
    <property type="match status" value="1"/>
</dbReference>
<dbReference type="Gene3D" id="3.30.540.10">
    <property type="entry name" value="Fructose-1,6-Bisphosphatase, subunit A, domain 1"/>
    <property type="match status" value="1"/>
</dbReference>
<dbReference type="GO" id="GO:0006020">
    <property type="term" value="P:inositol metabolic process"/>
    <property type="evidence" value="ECO:0007669"/>
    <property type="project" value="TreeGrafter"/>
</dbReference>
<comment type="caution">
    <text evidence="5">The sequence shown here is derived from an EMBL/GenBank/DDBJ whole genome shotgun (WGS) entry which is preliminary data.</text>
</comment>
<dbReference type="GO" id="GO:0008934">
    <property type="term" value="F:inositol monophosphate 1-phosphatase activity"/>
    <property type="evidence" value="ECO:0007669"/>
    <property type="project" value="TreeGrafter"/>
</dbReference>
<keyword evidence="3 4" id="KW-0460">Magnesium</keyword>
<organism evidence="5 6">
    <name type="scientific">alpha proteobacterium IMCC14465</name>
    <dbReference type="NCBI Taxonomy" id="1220535"/>
    <lineage>
        <taxon>Bacteria</taxon>
        <taxon>Pseudomonadati</taxon>
        <taxon>Pseudomonadota</taxon>
        <taxon>Alphaproteobacteria</taxon>
        <taxon>PS1 clade</taxon>
    </lineage>
</organism>
<dbReference type="GO" id="GO:0046872">
    <property type="term" value="F:metal ion binding"/>
    <property type="evidence" value="ECO:0007669"/>
    <property type="project" value="UniProtKB-KW"/>
</dbReference>
<gene>
    <name evidence="5" type="ORF">IMCC14465_11600</name>
</gene>
<dbReference type="PATRIC" id="fig|1220535.3.peg.1154"/>
<evidence type="ECO:0000313" key="5">
    <source>
        <dbReference type="EMBL" id="EJW21364.1"/>
    </source>
</evidence>
<reference evidence="5 6" key="1">
    <citation type="journal article" date="2012" name="J. Bacteriol.">
        <title>Genome Sequence of Strain IMCC14465, Isolated from the East Sea, Belonging to the PS1 Clade of Alphaproteobacteria.</title>
        <authorList>
            <person name="Yang S.J."/>
            <person name="Kang I."/>
            <person name="Cho J.C."/>
        </authorList>
    </citation>
    <scope>NUCLEOTIDE SEQUENCE [LARGE SCALE GENOMIC DNA]</scope>
    <source>
        <strain evidence="5 6">IMCC14465</strain>
    </source>
</reference>
<dbReference type="Pfam" id="PF00459">
    <property type="entry name" value="Inositol_P"/>
    <property type="match status" value="1"/>
</dbReference>
<dbReference type="InterPro" id="IPR020550">
    <property type="entry name" value="Inositol_monophosphatase_CS"/>
</dbReference>